<organism evidence="1 2">
    <name type="scientific">Penicillium coprophilum</name>
    <dbReference type="NCBI Taxonomy" id="36646"/>
    <lineage>
        <taxon>Eukaryota</taxon>
        <taxon>Fungi</taxon>
        <taxon>Dikarya</taxon>
        <taxon>Ascomycota</taxon>
        <taxon>Pezizomycotina</taxon>
        <taxon>Eurotiomycetes</taxon>
        <taxon>Eurotiomycetidae</taxon>
        <taxon>Eurotiales</taxon>
        <taxon>Aspergillaceae</taxon>
        <taxon>Penicillium</taxon>
    </lineage>
</organism>
<protein>
    <submittedName>
        <fullName evidence="1">Uncharacterized protein</fullName>
    </submittedName>
</protein>
<sequence>MHDILPWKEPDGHRPTAATAAGIDCHSGESTAGSGFVEPDSMARQMLNSINPGELSDLCVTQNVRKIQASTGIQDAYFKERTIVGPVFVYMPGKAASTGDFDTEACQAVSFPLNTRIVGFSAAFASAHHKFMEIEFDVEWNEQPWCHKRGLSTSSPQDVAHNVDYKCREVWCKDDPSAESERLLKCGRVYKALSESRLVGIDMGCQEFSRVGALYEPCDSQ</sequence>
<evidence type="ECO:0000313" key="2">
    <source>
        <dbReference type="Proteomes" id="UP000191500"/>
    </source>
</evidence>
<proteinExistence type="predicted"/>
<evidence type="ECO:0000313" key="1">
    <source>
        <dbReference type="EMBL" id="OQE44630.1"/>
    </source>
</evidence>
<dbReference type="Proteomes" id="UP000191500">
    <property type="component" value="Unassembled WGS sequence"/>
</dbReference>
<dbReference type="EMBL" id="MDDG01000002">
    <property type="protein sequence ID" value="OQE44630.1"/>
    <property type="molecule type" value="Genomic_DNA"/>
</dbReference>
<keyword evidence="2" id="KW-1185">Reference proteome</keyword>
<dbReference type="AlphaFoldDB" id="A0A1V6V1S7"/>
<accession>A0A1V6V1S7</accession>
<comment type="caution">
    <text evidence="1">The sequence shown here is derived from an EMBL/GenBank/DDBJ whole genome shotgun (WGS) entry which is preliminary data.</text>
</comment>
<name>A0A1V6V1S7_9EURO</name>
<reference evidence="2" key="1">
    <citation type="journal article" date="2017" name="Nat. Microbiol.">
        <title>Global analysis of biosynthetic gene clusters reveals vast potential of secondary metabolite production in Penicillium species.</title>
        <authorList>
            <person name="Nielsen J.C."/>
            <person name="Grijseels S."/>
            <person name="Prigent S."/>
            <person name="Ji B."/>
            <person name="Dainat J."/>
            <person name="Nielsen K.F."/>
            <person name="Frisvad J.C."/>
            <person name="Workman M."/>
            <person name="Nielsen J."/>
        </authorList>
    </citation>
    <scope>NUCLEOTIDE SEQUENCE [LARGE SCALE GENOMIC DNA]</scope>
    <source>
        <strain evidence="2">IBT 31321</strain>
    </source>
</reference>
<gene>
    <name evidence="1" type="ORF">PENCOP_c002G04065</name>
</gene>